<dbReference type="InterPro" id="IPR036291">
    <property type="entry name" value="NAD(P)-bd_dom_sf"/>
</dbReference>
<feature type="region of interest" description="Disordered" evidence="1">
    <location>
        <begin position="236"/>
        <end position="265"/>
    </location>
</feature>
<comment type="caution">
    <text evidence="3">The sequence shown here is derived from an EMBL/GenBank/DDBJ whole genome shotgun (WGS) entry which is preliminary data.</text>
</comment>
<keyword evidence="4" id="KW-1185">Reference proteome</keyword>
<dbReference type="EMBL" id="FOZN01000004">
    <property type="protein sequence ID" value="SFS17989.1"/>
    <property type="molecule type" value="Genomic_DNA"/>
</dbReference>
<dbReference type="GO" id="GO:0004029">
    <property type="term" value="F:aldehyde dehydrogenase (NAD+) activity"/>
    <property type="evidence" value="ECO:0007669"/>
    <property type="project" value="TreeGrafter"/>
</dbReference>
<dbReference type="Proteomes" id="UP000198506">
    <property type="component" value="Unassembled WGS sequence"/>
</dbReference>
<gene>
    <name evidence="3" type="ORF">SAMN04487783_2473</name>
</gene>
<accession>A0AA94HPI4</accession>
<proteinExistence type="predicted"/>
<evidence type="ECO:0000313" key="3">
    <source>
        <dbReference type="EMBL" id="SFS17989.1"/>
    </source>
</evidence>
<dbReference type="InterPro" id="IPR051783">
    <property type="entry name" value="NAD(P)-dependent_oxidoreduct"/>
</dbReference>
<evidence type="ECO:0000259" key="2">
    <source>
        <dbReference type="Pfam" id="PF04321"/>
    </source>
</evidence>
<dbReference type="RefSeq" id="WP_092919192.1">
    <property type="nucleotide sequence ID" value="NZ_FOZN01000004.1"/>
</dbReference>
<protein>
    <submittedName>
        <fullName evidence="3">Nucleoside-diphosphate-sugar epimerase</fullName>
    </submittedName>
</protein>
<dbReference type="PANTHER" id="PTHR48079:SF6">
    <property type="entry name" value="NAD(P)-BINDING DOMAIN-CONTAINING PROTEIN-RELATED"/>
    <property type="match status" value="1"/>
</dbReference>
<evidence type="ECO:0000313" key="4">
    <source>
        <dbReference type="Proteomes" id="UP000198506"/>
    </source>
</evidence>
<reference evidence="3 4" key="1">
    <citation type="submission" date="2016-10" db="EMBL/GenBank/DDBJ databases">
        <authorList>
            <person name="Varghese N."/>
            <person name="Submissions S."/>
        </authorList>
    </citation>
    <scope>NUCLEOTIDE SEQUENCE [LARGE SCALE GENOMIC DNA]</scope>
    <source>
        <strain evidence="3 4">IAM 15147</strain>
    </source>
</reference>
<dbReference type="PANTHER" id="PTHR48079">
    <property type="entry name" value="PROTEIN YEEZ"/>
    <property type="match status" value="1"/>
</dbReference>
<organism evidence="3 4">
    <name type="scientific">Agrococcus baldri</name>
    <dbReference type="NCBI Taxonomy" id="153730"/>
    <lineage>
        <taxon>Bacteria</taxon>
        <taxon>Bacillati</taxon>
        <taxon>Actinomycetota</taxon>
        <taxon>Actinomycetes</taxon>
        <taxon>Micrococcales</taxon>
        <taxon>Microbacteriaceae</taxon>
        <taxon>Agrococcus</taxon>
    </lineage>
</organism>
<sequence length="312" mass="32431">MTAGGPRPAASAPGARVLLVGCGKVGTRLGERLVGAGAQAFALRRTTAALPPSLSPLQVDLLAPPPRELPAADAMVITLTPALAAPGVPDGYLAALRNLAAALPRIPQRVVLVSSTRVFEGRPGERQITEGDPPAPASARAETLLAGERLAAELFGAHIVRPAGIYGPGRERLLRIVLAGEPVDYARRTNRIHETDLVRALQAMLTAEAPPGLVHAVDAAPAPLGDVVTHIARRLGVAPPPRSEPETRDAGTAAGAVRSGAVRSGTVQSGARLSGTVLSGALLRTLLPTLRYPTFESGYDELVAMRQRERSR</sequence>
<dbReference type="AlphaFoldDB" id="A0AA94HPI4"/>
<dbReference type="GO" id="GO:0005737">
    <property type="term" value="C:cytoplasm"/>
    <property type="evidence" value="ECO:0007669"/>
    <property type="project" value="TreeGrafter"/>
</dbReference>
<dbReference type="Pfam" id="PF04321">
    <property type="entry name" value="RmlD_sub_bind"/>
    <property type="match status" value="1"/>
</dbReference>
<name>A0AA94HPI4_9MICO</name>
<feature type="domain" description="RmlD-like substrate binding" evidence="2">
    <location>
        <begin position="95"/>
        <end position="177"/>
    </location>
</feature>
<dbReference type="SUPFAM" id="SSF51735">
    <property type="entry name" value="NAD(P)-binding Rossmann-fold domains"/>
    <property type="match status" value="1"/>
</dbReference>
<dbReference type="Gene3D" id="3.40.50.720">
    <property type="entry name" value="NAD(P)-binding Rossmann-like Domain"/>
    <property type="match status" value="1"/>
</dbReference>
<dbReference type="InterPro" id="IPR029903">
    <property type="entry name" value="RmlD-like-bd"/>
</dbReference>
<evidence type="ECO:0000256" key="1">
    <source>
        <dbReference type="SAM" id="MobiDB-lite"/>
    </source>
</evidence>